<keyword evidence="2" id="KW-1185">Reference proteome</keyword>
<dbReference type="RefSeq" id="WP_133379120.1">
    <property type="nucleotide sequence ID" value="NZ_FMUH01000003.1"/>
</dbReference>
<reference evidence="2" key="1">
    <citation type="submission" date="2016-10" db="EMBL/GenBank/DDBJ databases">
        <authorList>
            <person name="Varghese N."/>
            <person name="Submissions S."/>
        </authorList>
    </citation>
    <scope>NUCLEOTIDE SEQUENCE [LARGE SCALE GENOMIC DNA]</scope>
    <source>
        <strain evidence="2">DSM 45722</strain>
    </source>
</reference>
<accession>A0A1G4Y7V1</accession>
<dbReference type="STRING" id="1960309.SAMN03159343_2225"/>
<name>A0A1G4Y7V1_9ACTN</name>
<dbReference type="OrthoDB" id="2082676at2"/>
<evidence type="ECO:0000313" key="1">
    <source>
        <dbReference type="EMBL" id="SCX49567.1"/>
    </source>
</evidence>
<dbReference type="Proteomes" id="UP000198981">
    <property type="component" value="Unassembled WGS sequence"/>
</dbReference>
<gene>
    <name evidence="1" type="ORF">SAMN03159343_2225</name>
</gene>
<sequence length="154" mass="16793">MSGGLEAVLSSNTDWLLDLPNYQKDLIDQLSRTRGWAETAEAWLQAASPNTAPFGVMAGARIFYQKVLDEVHDLLCSRDKYDEERRTLAKEYGAGKITFTAGVTSYIAPALGADPTMLAPVVAIVLTIVGQASLRAWCELHSENRAQREGGYSA</sequence>
<dbReference type="EMBL" id="FMUH01000003">
    <property type="protein sequence ID" value="SCX49567.1"/>
    <property type="molecule type" value="Genomic_DNA"/>
</dbReference>
<evidence type="ECO:0000313" key="2">
    <source>
        <dbReference type="Proteomes" id="UP000198981"/>
    </source>
</evidence>
<dbReference type="AlphaFoldDB" id="A0A1G4Y7V1"/>
<protein>
    <submittedName>
        <fullName evidence="1">Uncharacterized protein</fullName>
    </submittedName>
</protein>
<organism evidence="1 2">
    <name type="scientific">Klenkia marina</name>
    <dbReference type="NCBI Taxonomy" id="1960309"/>
    <lineage>
        <taxon>Bacteria</taxon>
        <taxon>Bacillati</taxon>
        <taxon>Actinomycetota</taxon>
        <taxon>Actinomycetes</taxon>
        <taxon>Geodermatophilales</taxon>
        <taxon>Geodermatophilaceae</taxon>
        <taxon>Klenkia</taxon>
    </lineage>
</organism>
<proteinExistence type="predicted"/>